<dbReference type="InterPro" id="IPR029058">
    <property type="entry name" value="AB_hydrolase_fold"/>
</dbReference>
<evidence type="ECO:0000256" key="2">
    <source>
        <dbReference type="SAM" id="Phobius"/>
    </source>
</evidence>
<evidence type="ECO:0000256" key="1">
    <source>
        <dbReference type="ARBA" id="ARBA00022801"/>
    </source>
</evidence>
<dbReference type="GO" id="GO:0004177">
    <property type="term" value="F:aminopeptidase activity"/>
    <property type="evidence" value="ECO:0007669"/>
    <property type="project" value="UniProtKB-KW"/>
</dbReference>
<sequence length="355" mass="39702">MGKIAIKFKKTGLVILFFIGILITTLSIYGIGANKLTSEIPKIKKLGFVVSPTTTPFLFSEMTIPAMRSRGYDSKLNELSKYSENSSYTSYLTSYGSDGFKINGLLTIPKGNKPANGYPAVVFVHGYIAPTIYKTTERYGDYVNYLARNGFVVFKIDLRGHGDSEGDASGAYYSADYVVDTLNAYSALQNFDVVNPKTIGLWGHSMSGNVVFRAFTVKPEIPAVVIWAGSGYSYTDLQEYRISDNSYRPPLQNTQRARKRQLLRDAHGDFNSNSEFWKQVVPTNYVNDLKGAIQLNHAINDNVVSIEYSRNLEKILGTTNIFHELNEYPSGGHNITGPYFVTAMQNTVNFYKKYL</sequence>
<dbReference type="AlphaFoldDB" id="A0A0G0I4B0"/>
<dbReference type="InterPro" id="IPR050261">
    <property type="entry name" value="FrsA_esterase"/>
</dbReference>
<feature type="transmembrane region" description="Helical" evidence="2">
    <location>
        <begin position="12"/>
        <end position="32"/>
    </location>
</feature>
<dbReference type="PANTHER" id="PTHR22946">
    <property type="entry name" value="DIENELACTONE HYDROLASE DOMAIN-CONTAINING PROTEIN-RELATED"/>
    <property type="match status" value="1"/>
</dbReference>
<evidence type="ECO:0000313" key="4">
    <source>
        <dbReference type="EMBL" id="KKQ45790.1"/>
    </source>
</evidence>
<dbReference type="Proteomes" id="UP000034603">
    <property type="component" value="Unassembled WGS sequence"/>
</dbReference>
<dbReference type="Gene3D" id="3.40.50.1820">
    <property type="entry name" value="alpha/beta hydrolase"/>
    <property type="match status" value="1"/>
</dbReference>
<protein>
    <submittedName>
        <fullName evidence="4">Dipeptidylaminopeptidase/acylaminoacyl-peptidase</fullName>
    </submittedName>
</protein>
<proteinExistence type="predicted"/>
<gene>
    <name evidence="4" type="ORF">US62_C0009G0021</name>
</gene>
<evidence type="ECO:0000313" key="5">
    <source>
        <dbReference type="Proteomes" id="UP000034603"/>
    </source>
</evidence>
<keyword evidence="1" id="KW-0378">Hydrolase</keyword>
<keyword evidence="2" id="KW-0472">Membrane</keyword>
<comment type="caution">
    <text evidence="4">The sequence shown here is derived from an EMBL/GenBank/DDBJ whole genome shotgun (WGS) entry which is preliminary data.</text>
</comment>
<keyword evidence="4" id="KW-0031">Aminopeptidase</keyword>
<keyword evidence="2" id="KW-1133">Transmembrane helix</keyword>
<feature type="domain" description="Serine aminopeptidase S33" evidence="3">
    <location>
        <begin position="120"/>
        <end position="227"/>
    </location>
</feature>
<keyword evidence="4" id="KW-0645">Protease</keyword>
<evidence type="ECO:0000259" key="3">
    <source>
        <dbReference type="Pfam" id="PF12146"/>
    </source>
</evidence>
<dbReference type="Pfam" id="PF12146">
    <property type="entry name" value="Hydrolase_4"/>
    <property type="match status" value="1"/>
</dbReference>
<accession>A0A0G0I4B0</accession>
<name>A0A0G0I4B0_9BACT</name>
<organism evidence="4 5">
    <name type="scientific">Candidatus Woesebacteria bacterium GW2011_GWA1_37_8</name>
    <dbReference type="NCBI Taxonomy" id="1618546"/>
    <lineage>
        <taxon>Bacteria</taxon>
        <taxon>Candidatus Woeseibacteriota</taxon>
    </lineage>
</organism>
<keyword evidence="2" id="KW-0812">Transmembrane</keyword>
<dbReference type="InterPro" id="IPR022742">
    <property type="entry name" value="Hydrolase_4"/>
</dbReference>
<reference evidence="4 5" key="1">
    <citation type="journal article" date="2015" name="Nature">
        <title>rRNA introns, odd ribosomes, and small enigmatic genomes across a large radiation of phyla.</title>
        <authorList>
            <person name="Brown C.T."/>
            <person name="Hug L.A."/>
            <person name="Thomas B.C."/>
            <person name="Sharon I."/>
            <person name="Castelle C.J."/>
            <person name="Singh A."/>
            <person name="Wilkins M.J."/>
            <person name="Williams K.H."/>
            <person name="Banfield J.F."/>
        </authorList>
    </citation>
    <scope>NUCLEOTIDE SEQUENCE [LARGE SCALE GENOMIC DNA]</scope>
</reference>
<dbReference type="SUPFAM" id="SSF53474">
    <property type="entry name" value="alpha/beta-Hydrolases"/>
    <property type="match status" value="1"/>
</dbReference>
<dbReference type="PANTHER" id="PTHR22946:SF9">
    <property type="entry name" value="POLYKETIDE TRANSFERASE AF380"/>
    <property type="match status" value="1"/>
</dbReference>
<dbReference type="GO" id="GO:0052689">
    <property type="term" value="F:carboxylic ester hydrolase activity"/>
    <property type="evidence" value="ECO:0007669"/>
    <property type="project" value="UniProtKB-ARBA"/>
</dbReference>
<dbReference type="EMBL" id="LBTR01000009">
    <property type="protein sequence ID" value="KKQ45790.1"/>
    <property type="molecule type" value="Genomic_DNA"/>
</dbReference>